<dbReference type="AlphaFoldDB" id="A0A382MMM3"/>
<name>A0A382MMM3_9ZZZZ</name>
<feature type="domain" description="SMP-30/Gluconolactonase/LRE-like region" evidence="2">
    <location>
        <begin position="151"/>
        <end position="381"/>
    </location>
</feature>
<feature type="non-terminal residue" evidence="3">
    <location>
        <position position="381"/>
    </location>
</feature>
<dbReference type="InterPro" id="IPR011042">
    <property type="entry name" value="6-blade_b-propeller_TolB-like"/>
</dbReference>
<keyword evidence="1" id="KW-0378">Hydrolase</keyword>
<organism evidence="3">
    <name type="scientific">marine metagenome</name>
    <dbReference type="NCBI Taxonomy" id="408172"/>
    <lineage>
        <taxon>unclassified sequences</taxon>
        <taxon>metagenomes</taxon>
        <taxon>ecological metagenomes</taxon>
    </lineage>
</organism>
<evidence type="ECO:0000259" key="2">
    <source>
        <dbReference type="Pfam" id="PF08450"/>
    </source>
</evidence>
<dbReference type="PANTHER" id="PTHR47572:SF4">
    <property type="entry name" value="LACTONASE DRP35"/>
    <property type="match status" value="1"/>
</dbReference>
<evidence type="ECO:0000313" key="3">
    <source>
        <dbReference type="EMBL" id="SVC50214.1"/>
    </source>
</evidence>
<gene>
    <name evidence="3" type="ORF">METZ01_LOCUS303068</name>
</gene>
<dbReference type="PANTHER" id="PTHR47572">
    <property type="entry name" value="LIPOPROTEIN-RELATED"/>
    <property type="match status" value="1"/>
</dbReference>
<protein>
    <recommendedName>
        <fullName evidence="2">SMP-30/Gluconolactonase/LRE-like region domain-containing protein</fullName>
    </recommendedName>
</protein>
<dbReference type="Gene3D" id="2.120.10.30">
    <property type="entry name" value="TolB, C-terminal domain"/>
    <property type="match status" value="1"/>
</dbReference>
<dbReference type="InterPro" id="IPR051262">
    <property type="entry name" value="SMP-30/CGR1_Lactonase"/>
</dbReference>
<dbReference type="GO" id="GO:0016787">
    <property type="term" value="F:hydrolase activity"/>
    <property type="evidence" value="ECO:0007669"/>
    <property type="project" value="UniProtKB-KW"/>
</dbReference>
<sequence>QAIAQPRDFRLHSGGNIQRLRGWKILLHGKHARHCAGLEQRHWHPSKAKPRGFTSFFLRSQCGGHRLAPNHFLIMKEYNPVTHTSLDRRGFLTATVTALTASVALADRDWTGKNPTRYPEPDVLVLDPAFAKYKLGNTPIRRLYTNPDMLWAEGPAWNGVGKYLLWSDIPNNIQMRWLEEDGHVSKFRHPSGNSNGNTFDWEGRQISCEHGNRRVVRYEYNGKITVLADQFGSKQFNAPNDAVVHPDGGIWFTDPGYGSLMNYEGNKAKTGSVQPIQKEAVYRLDGKSGKLTKVTDEIFKPNGLCFSPDYKKLYVADTGSSHYPNAPKNIKVWDVVNSVSLKNGQEFASMNLEMEEKDANGLVQKVVKAGMADGIRCDEDG</sequence>
<dbReference type="InterPro" id="IPR013658">
    <property type="entry name" value="SGL"/>
</dbReference>
<accession>A0A382MMM3</accession>
<dbReference type="SUPFAM" id="SSF63829">
    <property type="entry name" value="Calcium-dependent phosphotriesterase"/>
    <property type="match status" value="1"/>
</dbReference>
<reference evidence="3" key="1">
    <citation type="submission" date="2018-05" db="EMBL/GenBank/DDBJ databases">
        <authorList>
            <person name="Lanie J.A."/>
            <person name="Ng W.-L."/>
            <person name="Kazmierczak K.M."/>
            <person name="Andrzejewski T.M."/>
            <person name="Davidsen T.M."/>
            <person name="Wayne K.J."/>
            <person name="Tettelin H."/>
            <person name="Glass J.I."/>
            <person name="Rusch D."/>
            <person name="Podicherti R."/>
            <person name="Tsui H.-C.T."/>
            <person name="Winkler M.E."/>
        </authorList>
    </citation>
    <scope>NUCLEOTIDE SEQUENCE</scope>
</reference>
<feature type="non-terminal residue" evidence="3">
    <location>
        <position position="1"/>
    </location>
</feature>
<proteinExistence type="predicted"/>
<evidence type="ECO:0000256" key="1">
    <source>
        <dbReference type="ARBA" id="ARBA00022801"/>
    </source>
</evidence>
<dbReference type="Pfam" id="PF08450">
    <property type="entry name" value="SGL"/>
    <property type="match status" value="1"/>
</dbReference>
<dbReference type="EMBL" id="UINC01094729">
    <property type="protein sequence ID" value="SVC50214.1"/>
    <property type="molecule type" value="Genomic_DNA"/>
</dbReference>